<dbReference type="PROSITE" id="PS50943">
    <property type="entry name" value="HTH_CROC1"/>
    <property type="match status" value="1"/>
</dbReference>
<name>A0AAP8IZ37_LACRH</name>
<accession>A0AAP8IZ37</accession>
<evidence type="ECO:0000313" key="2">
    <source>
        <dbReference type="EMBL" id="PLA55423.1"/>
    </source>
</evidence>
<dbReference type="Proteomes" id="UP000234212">
    <property type="component" value="Unassembled WGS sequence"/>
</dbReference>
<organism evidence="2 3">
    <name type="scientific">Lacticaseibacillus rhamnosus</name>
    <name type="common">Lactobacillus rhamnosus</name>
    <dbReference type="NCBI Taxonomy" id="47715"/>
    <lineage>
        <taxon>Bacteria</taxon>
        <taxon>Bacillati</taxon>
        <taxon>Bacillota</taxon>
        <taxon>Bacilli</taxon>
        <taxon>Lactobacillales</taxon>
        <taxon>Lactobacillaceae</taxon>
        <taxon>Lacticaseibacillus</taxon>
    </lineage>
</organism>
<dbReference type="NCBIfam" id="TIGR01716">
    <property type="entry name" value="RGG_Cterm"/>
    <property type="match status" value="1"/>
</dbReference>
<proteinExistence type="predicted"/>
<dbReference type="Gene3D" id="1.10.260.40">
    <property type="entry name" value="lambda repressor-like DNA-binding domains"/>
    <property type="match status" value="1"/>
</dbReference>
<reference evidence="2 3" key="1">
    <citation type="submission" date="2017-12" db="EMBL/GenBank/DDBJ databases">
        <title>Phylogenetic diversity of female urinary microbiome.</title>
        <authorList>
            <person name="Thomas-White K."/>
            <person name="Wolfe A.J."/>
        </authorList>
    </citation>
    <scope>NUCLEOTIDE SEQUENCE [LARGE SCALE GENOMIC DNA]</scope>
    <source>
        <strain evidence="2 3">UMB0004</strain>
    </source>
</reference>
<dbReference type="GO" id="GO:0003677">
    <property type="term" value="F:DNA binding"/>
    <property type="evidence" value="ECO:0007669"/>
    <property type="project" value="InterPro"/>
</dbReference>
<dbReference type="InterPro" id="IPR010057">
    <property type="entry name" value="Transcription_activator_Rgg_C"/>
</dbReference>
<dbReference type="SUPFAM" id="SSF47413">
    <property type="entry name" value="lambda repressor-like DNA-binding domains"/>
    <property type="match status" value="1"/>
</dbReference>
<dbReference type="Gene3D" id="1.25.40.400">
    <property type="match status" value="1"/>
</dbReference>
<gene>
    <name evidence="2" type="ORF">CYJ91_13260</name>
</gene>
<evidence type="ECO:0000313" key="3">
    <source>
        <dbReference type="Proteomes" id="UP000234212"/>
    </source>
</evidence>
<dbReference type="AlphaFoldDB" id="A0AAP8IZ37"/>
<feature type="domain" description="HTH cro/C1-type" evidence="1">
    <location>
        <begin position="10"/>
        <end position="62"/>
    </location>
</feature>
<dbReference type="Pfam" id="PF21259">
    <property type="entry name" value="Rgg_C"/>
    <property type="match status" value="1"/>
</dbReference>
<dbReference type="PANTHER" id="PTHR37038:SF12">
    <property type="entry name" value="TRANSCRIPTIONAL REGULATOR"/>
    <property type="match status" value="1"/>
</dbReference>
<sequence>MEGYSLGQLFKEIRTERGLRISDIARPLNISTVSKFENGRTEISAENLFTLLHNVCVEPAEFFELLEKKNQMNTPDIDLPQHDFDQKLLQLSLQKNIGQLYQLKQKLIQKFLKSHNILFKLRSIMVTAVQLDIEGASECFSKQDSETVMNYLMKRTSWYSLEYILYIDCIPFLEAEYFEKLFEKLLTIHFALKQKNAQQDLFFQALYNTAVMFYYQSDYERALLTLTQLQMHGLPDDHFYIRIQAELLRRRCQVKLKNYSEDKDELVQLIHVLTIISPAFGQKWEEEFSQH</sequence>
<evidence type="ECO:0000259" key="1">
    <source>
        <dbReference type="PROSITE" id="PS50943"/>
    </source>
</evidence>
<dbReference type="EMBL" id="PKJX01000009">
    <property type="protein sequence ID" value="PLA55423.1"/>
    <property type="molecule type" value="Genomic_DNA"/>
</dbReference>
<dbReference type="CDD" id="cd00093">
    <property type="entry name" value="HTH_XRE"/>
    <property type="match status" value="1"/>
</dbReference>
<dbReference type="PANTHER" id="PTHR37038">
    <property type="entry name" value="TRANSCRIPTIONAL REGULATOR-RELATED"/>
    <property type="match status" value="1"/>
</dbReference>
<dbReference type="Pfam" id="PF01381">
    <property type="entry name" value="HTH_3"/>
    <property type="match status" value="1"/>
</dbReference>
<dbReference type="InterPro" id="IPR010982">
    <property type="entry name" value="Lambda_DNA-bd_dom_sf"/>
</dbReference>
<comment type="caution">
    <text evidence="2">The sequence shown here is derived from an EMBL/GenBank/DDBJ whole genome shotgun (WGS) entry which is preliminary data.</text>
</comment>
<protein>
    <submittedName>
        <fullName evidence="2">Helix-turn-helix domain-containing protein</fullName>
    </submittedName>
</protein>
<dbReference type="InterPro" id="IPR001387">
    <property type="entry name" value="Cro/C1-type_HTH"/>
</dbReference>
<dbReference type="InterPro" id="IPR053163">
    <property type="entry name" value="HTH-type_regulator_Rgg"/>
</dbReference>